<proteinExistence type="predicted"/>
<evidence type="ECO:0000256" key="2">
    <source>
        <dbReference type="SAM" id="SignalP"/>
    </source>
</evidence>
<dbReference type="Proteomes" id="UP000515121">
    <property type="component" value="Unplaced"/>
</dbReference>
<evidence type="ECO:0000256" key="1">
    <source>
        <dbReference type="SAM" id="MobiDB-lite"/>
    </source>
</evidence>
<feature type="region of interest" description="Disordered" evidence="1">
    <location>
        <begin position="81"/>
        <end position="141"/>
    </location>
</feature>
<dbReference type="InterPro" id="IPR053313">
    <property type="entry name" value="RGF"/>
</dbReference>
<reference evidence="4" key="1">
    <citation type="submission" date="2025-08" db="UniProtKB">
        <authorList>
            <consortium name="RefSeq"/>
        </authorList>
    </citation>
    <scope>IDENTIFICATION</scope>
    <source>
        <tissue evidence="4">Fruit stalk</tissue>
    </source>
</reference>
<dbReference type="PANTHER" id="PTHR34961:SF5">
    <property type="entry name" value="TRANSMEMBRANE PROTEIN"/>
    <property type="match status" value="1"/>
</dbReference>
<dbReference type="OrthoDB" id="996581at2759"/>
<protein>
    <submittedName>
        <fullName evidence="4">Uncharacterized protein LOC111289343</fullName>
    </submittedName>
</protein>
<keyword evidence="3" id="KW-1185">Reference proteome</keyword>
<dbReference type="PANTHER" id="PTHR34961">
    <property type="entry name" value="TRANSMEMBRANE PROTEIN"/>
    <property type="match status" value="1"/>
</dbReference>
<evidence type="ECO:0000313" key="3">
    <source>
        <dbReference type="Proteomes" id="UP000515121"/>
    </source>
</evidence>
<sequence length="141" mass="15722">MSIIISSLLIFFLCLPMHACNARDLGVLIDHNNNASHKKLPLSNKALESVKQLNRDDTISVHDEGTSGDDIVFHDSHVVKPKDSDSLHRELMKPKRDISAAPVPVKPLVSVSGRVPRKNLDERTGLFSDYSRPRTRPPSHN</sequence>
<organism evidence="3 4">
    <name type="scientific">Durio zibethinus</name>
    <name type="common">Durian</name>
    <dbReference type="NCBI Taxonomy" id="66656"/>
    <lineage>
        <taxon>Eukaryota</taxon>
        <taxon>Viridiplantae</taxon>
        <taxon>Streptophyta</taxon>
        <taxon>Embryophyta</taxon>
        <taxon>Tracheophyta</taxon>
        <taxon>Spermatophyta</taxon>
        <taxon>Magnoliopsida</taxon>
        <taxon>eudicotyledons</taxon>
        <taxon>Gunneridae</taxon>
        <taxon>Pentapetalae</taxon>
        <taxon>rosids</taxon>
        <taxon>malvids</taxon>
        <taxon>Malvales</taxon>
        <taxon>Malvaceae</taxon>
        <taxon>Helicteroideae</taxon>
        <taxon>Durio</taxon>
    </lineage>
</organism>
<feature type="chain" id="PRO_5028304434" evidence="2">
    <location>
        <begin position="23"/>
        <end position="141"/>
    </location>
</feature>
<dbReference type="RefSeq" id="XP_022736050.1">
    <property type="nucleotide sequence ID" value="XM_022880315.1"/>
</dbReference>
<gene>
    <name evidence="4" type="primary">LOC111289343</name>
</gene>
<dbReference type="AlphaFoldDB" id="A0A6P5Y6L3"/>
<name>A0A6P5Y6L3_DURZI</name>
<dbReference type="GeneID" id="111289343"/>
<accession>A0A6P5Y6L3</accession>
<feature type="signal peptide" evidence="2">
    <location>
        <begin position="1"/>
        <end position="22"/>
    </location>
</feature>
<keyword evidence="2" id="KW-0732">Signal</keyword>
<evidence type="ECO:0000313" key="4">
    <source>
        <dbReference type="RefSeq" id="XP_022736050.1"/>
    </source>
</evidence>
<dbReference type="KEGG" id="dzi:111289343"/>
<feature type="compositionally biased region" description="Basic and acidic residues" evidence="1">
    <location>
        <begin position="81"/>
        <end position="98"/>
    </location>
</feature>